<organism>
    <name type="scientific">Serpula lacrymans var. lacrymans (strain S7.9)</name>
    <name type="common">Dry rot fungus</name>
    <dbReference type="NCBI Taxonomy" id="578457"/>
    <lineage>
        <taxon>Eukaryota</taxon>
        <taxon>Fungi</taxon>
        <taxon>Dikarya</taxon>
        <taxon>Basidiomycota</taxon>
        <taxon>Agaricomycotina</taxon>
        <taxon>Agaricomycetes</taxon>
        <taxon>Agaricomycetidae</taxon>
        <taxon>Boletales</taxon>
        <taxon>Coniophorineae</taxon>
        <taxon>Serpulaceae</taxon>
        <taxon>Serpula</taxon>
    </lineage>
</organism>
<dbReference type="PANTHER" id="PTHR45339">
    <property type="entry name" value="HYBRID SIGNAL TRANSDUCTION HISTIDINE KINASE J"/>
    <property type="match status" value="1"/>
</dbReference>
<dbReference type="Gene3D" id="3.30.565.10">
    <property type="entry name" value="Histidine kinase-like ATPase, C-terminal domain"/>
    <property type="match status" value="1"/>
</dbReference>
<dbReference type="RefSeq" id="XP_007314487.1">
    <property type="nucleotide sequence ID" value="XM_007314425.1"/>
</dbReference>
<dbReference type="InterPro" id="IPR036890">
    <property type="entry name" value="HATPase_C_sf"/>
</dbReference>
<dbReference type="PANTHER" id="PTHR45339:SF1">
    <property type="entry name" value="HYBRID SIGNAL TRANSDUCTION HISTIDINE KINASE J"/>
    <property type="match status" value="1"/>
</dbReference>
<dbReference type="HOGENOM" id="CLU_1205389_0_0_1"/>
<dbReference type="GeneID" id="18812604"/>
<evidence type="ECO:0000256" key="2">
    <source>
        <dbReference type="ARBA" id="ARBA00023012"/>
    </source>
</evidence>
<keyword evidence="2" id="KW-0902">Two-component regulatory system</keyword>
<dbReference type="AlphaFoldDB" id="F8NJX6"/>
<name>F8NJX6_SERL9</name>
<reference evidence="3" key="1">
    <citation type="submission" date="2011-04" db="EMBL/GenBank/DDBJ databases">
        <title>Evolution of plant cell wall degrading machinery underlies the functional diversity of forest fungi.</title>
        <authorList>
            <consortium name="US DOE Joint Genome Institute (JGI-PGF)"/>
            <person name="Eastwood D.C."/>
            <person name="Floudas D."/>
            <person name="Binder M."/>
            <person name="Majcherczyk A."/>
            <person name="Schneider P."/>
            <person name="Aerts A."/>
            <person name="Asiegbu F.O."/>
            <person name="Baker S.E."/>
            <person name="Barry K."/>
            <person name="Bendiksby M."/>
            <person name="Blumentritt M."/>
            <person name="Coutinho P.M."/>
            <person name="Cullen D."/>
            <person name="Cullen D."/>
            <person name="Gathman A."/>
            <person name="Goodell B."/>
            <person name="Henrissat B."/>
            <person name="Ihrmark K."/>
            <person name="Kauserud H."/>
            <person name="Kohler A."/>
            <person name="LaButti K."/>
            <person name="Lapidus A."/>
            <person name="Lavin J.L."/>
            <person name="Lee Y.-H."/>
            <person name="Lindquist E."/>
            <person name="Lilly W."/>
            <person name="Lucas S."/>
            <person name="Morin E."/>
            <person name="Murat C."/>
            <person name="Oguiza J.A."/>
            <person name="Park J."/>
            <person name="Pisabarro A.G."/>
            <person name="Riley R."/>
            <person name="Rosling A."/>
            <person name="Salamov A."/>
            <person name="Schmidt O."/>
            <person name="Schmutz J."/>
            <person name="Skrede I."/>
            <person name="Stenlid J."/>
            <person name="Wiebenga A."/>
            <person name="Xie X."/>
            <person name="Kues U."/>
            <person name="Hibbett D.S."/>
            <person name="Hoffmeister D."/>
            <person name="Hogberg N."/>
            <person name="Martin F."/>
            <person name="Grigoriev I.V."/>
            <person name="Watkinson S.C."/>
        </authorList>
    </citation>
    <scope>NUCLEOTIDE SEQUENCE</scope>
    <source>
        <strain evidence="3">S7.9</strain>
    </source>
</reference>
<evidence type="ECO:0000313" key="3">
    <source>
        <dbReference type="EMBL" id="EGO28288.1"/>
    </source>
</evidence>
<gene>
    <name evidence="3" type="ORF">SERLADRAFT_405891</name>
</gene>
<dbReference type="OrthoDB" id="10266508at2759"/>
<dbReference type="EMBL" id="GL945430">
    <property type="protein sequence ID" value="EGO28288.1"/>
    <property type="molecule type" value="Genomic_DNA"/>
</dbReference>
<dbReference type="SUPFAM" id="SSF55874">
    <property type="entry name" value="ATPase domain of HSP90 chaperone/DNA topoisomerase II/histidine kinase"/>
    <property type="match status" value="1"/>
</dbReference>
<dbReference type="GO" id="GO:0004673">
    <property type="term" value="F:protein histidine kinase activity"/>
    <property type="evidence" value="ECO:0007669"/>
    <property type="project" value="TreeGrafter"/>
</dbReference>
<dbReference type="KEGG" id="sla:SERLADRAFT_405891"/>
<dbReference type="Proteomes" id="UP000008064">
    <property type="component" value="Unassembled WGS sequence"/>
</dbReference>
<sequence>MLLIQTQIKVLLILMLMTMLMKIKKALLAGVGDQIRILSTWIWVQMKINVHMSKFSKHTMKIWKNKLPGSFTQFHFFLALQSKNGLPLLDMSVNIMASNLAMQLRLASFAFPLPDCFWKMLVVCASQNNPDLMYGVDPDIPGKLIDDSLQLQQVVTDLVVNTIKSSLSKVTHKGLVTQSTELLALYDQSVTLELCVTGAAIGVAKDKLNPIIDTFCQEYGGMGLGLSLSK</sequence>
<dbReference type="GO" id="GO:0000160">
    <property type="term" value="P:phosphorelay signal transduction system"/>
    <property type="evidence" value="ECO:0007669"/>
    <property type="project" value="UniProtKB-KW"/>
</dbReference>
<proteinExistence type="predicted"/>
<keyword evidence="1" id="KW-0597">Phosphoprotein</keyword>
<accession>F8NJX6</accession>
<evidence type="ECO:0000256" key="1">
    <source>
        <dbReference type="ARBA" id="ARBA00022553"/>
    </source>
</evidence>
<protein>
    <submittedName>
        <fullName evidence="3">Uncharacterized protein</fullName>
    </submittedName>
</protein>
<dbReference type="GO" id="GO:0071474">
    <property type="term" value="P:cellular hyperosmotic response"/>
    <property type="evidence" value="ECO:0007669"/>
    <property type="project" value="TreeGrafter"/>
</dbReference>